<gene>
    <name evidence="3" type="ORF">GCM10010470_19170</name>
</gene>
<dbReference type="PRINTS" id="PR00081">
    <property type="entry name" value="GDHRDH"/>
</dbReference>
<evidence type="ECO:0000256" key="1">
    <source>
        <dbReference type="ARBA" id="ARBA00006484"/>
    </source>
</evidence>
<accession>A0ABN3VBP0</accession>
<evidence type="ECO:0000256" key="2">
    <source>
        <dbReference type="ARBA" id="ARBA00023002"/>
    </source>
</evidence>
<dbReference type="RefSeq" id="WP_344679169.1">
    <property type="nucleotide sequence ID" value="NZ_BAAAUX010000011.1"/>
</dbReference>
<comment type="similarity">
    <text evidence="1">Belongs to the short-chain dehydrogenases/reductases (SDR) family.</text>
</comment>
<keyword evidence="2" id="KW-0560">Oxidoreductase</keyword>
<organism evidence="3 4">
    <name type="scientific">Saccharopolyspora taberi</name>
    <dbReference type="NCBI Taxonomy" id="60895"/>
    <lineage>
        <taxon>Bacteria</taxon>
        <taxon>Bacillati</taxon>
        <taxon>Actinomycetota</taxon>
        <taxon>Actinomycetes</taxon>
        <taxon>Pseudonocardiales</taxon>
        <taxon>Pseudonocardiaceae</taxon>
        <taxon>Saccharopolyspora</taxon>
    </lineage>
</organism>
<dbReference type="EMBL" id="BAAAUX010000011">
    <property type="protein sequence ID" value="GAA2785235.1"/>
    <property type="molecule type" value="Genomic_DNA"/>
</dbReference>
<dbReference type="InterPro" id="IPR002347">
    <property type="entry name" value="SDR_fam"/>
</dbReference>
<dbReference type="PANTHER" id="PTHR43391">
    <property type="entry name" value="RETINOL DEHYDROGENASE-RELATED"/>
    <property type="match status" value="1"/>
</dbReference>
<dbReference type="Pfam" id="PF00106">
    <property type="entry name" value="adh_short"/>
    <property type="match status" value="1"/>
</dbReference>
<dbReference type="PANTHER" id="PTHR43391:SF26">
    <property type="entry name" value="BLL7251 PROTEIN"/>
    <property type="match status" value="1"/>
</dbReference>
<keyword evidence="4" id="KW-1185">Reference proteome</keyword>
<comment type="caution">
    <text evidence="3">The sequence shown here is derived from an EMBL/GenBank/DDBJ whole genome shotgun (WGS) entry which is preliminary data.</text>
</comment>
<evidence type="ECO:0000313" key="4">
    <source>
        <dbReference type="Proteomes" id="UP001500979"/>
    </source>
</evidence>
<dbReference type="Proteomes" id="UP001500979">
    <property type="component" value="Unassembled WGS sequence"/>
</dbReference>
<dbReference type="PROSITE" id="PS00061">
    <property type="entry name" value="ADH_SHORT"/>
    <property type="match status" value="1"/>
</dbReference>
<reference evidence="3 4" key="1">
    <citation type="journal article" date="2019" name="Int. J. Syst. Evol. Microbiol.">
        <title>The Global Catalogue of Microorganisms (GCM) 10K type strain sequencing project: providing services to taxonomists for standard genome sequencing and annotation.</title>
        <authorList>
            <consortium name="The Broad Institute Genomics Platform"/>
            <consortium name="The Broad Institute Genome Sequencing Center for Infectious Disease"/>
            <person name="Wu L."/>
            <person name="Ma J."/>
        </authorList>
    </citation>
    <scope>NUCLEOTIDE SEQUENCE [LARGE SCALE GENOMIC DNA]</scope>
    <source>
        <strain evidence="3 4">JCM 9383</strain>
    </source>
</reference>
<evidence type="ECO:0000313" key="3">
    <source>
        <dbReference type="EMBL" id="GAA2785235.1"/>
    </source>
</evidence>
<name>A0ABN3VBP0_9PSEU</name>
<dbReference type="CDD" id="cd05233">
    <property type="entry name" value="SDR_c"/>
    <property type="match status" value="1"/>
</dbReference>
<proteinExistence type="inferred from homology"/>
<dbReference type="InterPro" id="IPR036291">
    <property type="entry name" value="NAD(P)-bd_dom_sf"/>
</dbReference>
<dbReference type="SUPFAM" id="SSF51735">
    <property type="entry name" value="NAD(P)-binding Rossmann-fold domains"/>
    <property type="match status" value="1"/>
</dbReference>
<protein>
    <submittedName>
        <fullName evidence="3">SDR family oxidoreductase</fullName>
    </submittedName>
</protein>
<dbReference type="Gene3D" id="3.40.50.720">
    <property type="entry name" value="NAD(P)-binding Rossmann-like Domain"/>
    <property type="match status" value="1"/>
</dbReference>
<dbReference type="InterPro" id="IPR020904">
    <property type="entry name" value="Sc_DH/Rdtase_CS"/>
</dbReference>
<sequence>MEIADRVFVITGAGHGIGAAMARRFAREGARAVVVSDLDADAADEVADSIVQTGGTALSRPADAASRDDLRDLVALARTEYGALDVLCSNAGVAFGTGVHAPDVQWAKSWEVNVLQHVHAAQAALPAMLRAGHGYLVITASGAGLLSAPGDAPYTVTKHAAVGLAEWLAITYRERGIRVSAVCPLGVRTDLLVPAIEAGHPAAKAIAAAAPLREPDEVAASVVEGIESERFLILPHQSVSPAYAHKALAPDEWIDRTIRETAAATRRG</sequence>